<dbReference type="AlphaFoldDB" id="A0A835H441"/>
<evidence type="ECO:0000256" key="3">
    <source>
        <dbReference type="ARBA" id="ARBA00022821"/>
    </source>
</evidence>
<feature type="region of interest" description="Disordered" evidence="6">
    <location>
        <begin position="110"/>
        <end position="142"/>
    </location>
</feature>
<dbReference type="Pfam" id="PF00011">
    <property type="entry name" value="HSP20"/>
    <property type="match status" value="1"/>
</dbReference>
<dbReference type="EMBL" id="JADFTS010000008">
    <property type="protein sequence ID" value="KAF9592281.1"/>
    <property type="molecule type" value="Genomic_DNA"/>
</dbReference>
<evidence type="ECO:0000256" key="7">
    <source>
        <dbReference type="SAM" id="Phobius"/>
    </source>
</evidence>
<keyword evidence="2" id="KW-1003">Cell membrane</keyword>
<dbReference type="GO" id="GO:0006952">
    <property type="term" value="P:defense response"/>
    <property type="evidence" value="ECO:0007669"/>
    <property type="project" value="UniProtKB-KW"/>
</dbReference>
<keyword evidence="7" id="KW-0812">Transmembrane</keyword>
<evidence type="ECO:0000313" key="9">
    <source>
        <dbReference type="EMBL" id="KAF9592281.1"/>
    </source>
</evidence>
<keyword evidence="7" id="KW-0472">Membrane</keyword>
<dbReference type="PANTHER" id="PTHR43670">
    <property type="entry name" value="HEAT SHOCK PROTEIN 26"/>
    <property type="match status" value="1"/>
</dbReference>
<gene>
    <name evidence="9" type="ORF">IFM89_013507</name>
</gene>
<comment type="similarity">
    <text evidence="4 5">Belongs to the small heat shock protein (HSP20) family.</text>
</comment>
<comment type="subcellular location">
    <subcellularLocation>
        <location evidence="1">Cell membrane</location>
        <topology evidence="1">Single-pass membrane protein</topology>
    </subcellularLocation>
</comment>
<evidence type="ECO:0000256" key="1">
    <source>
        <dbReference type="ARBA" id="ARBA00004162"/>
    </source>
</evidence>
<dbReference type="SUPFAM" id="SSF49764">
    <property type="entry name" value="HSP20-like chaperones"/>
    <property type="match status" value="1"/>
</dbReference>
<name>A0A835H441_9MAGN</name>
<feature type="transmembrane region" description="Helical" evidence="7">
    <location>
        <begin position="173"/>
        <end position="194"/>
    </location>
</feature>
<dbReference type="PANTHER" id="PTHR43670:SF118">
    <property type="entry name" value="HSP20_ALPHA CRYSTALLIN FAMILY PROTEIN"/>
    <property type="match status" value="1"/>
</dbReference>
<keyword evidence="10" id="KW-1185">Reference proteome</keyword>
<keyword evidence="7" id="KW-1133">Transmembrane helix</keyword>
<dbReference type="GO" id="GO:0034605">
    <property type="term" value="P:cellular response to heat"/>
    <property type="evidence" value="ECO:0007669"/>
    <property type="project" value="TreeGrafter"/>
</dbReference>
<sequence>MATWSLPNNLMRSYEDFQPSSNWVGEEDVDTFVIHLPGFRKEHLRIQIDTNGNLKISGECPIEGNRWSRFRKEFSAPQNCNTNEITAKFAGGLLYVKFPNKISDVIEQDERERKQVAPADENTMNEKKKSDQVSGSLTTGPGKVNGPICTQSLVQSYKPTFGGLGSSLRKHKVLVAGIVITAAVVVVLGVYGLHKLRSPAGEDLN</sequence>
<evidence type="ECO:0000256" key="6">
    <source>
        <dbReference type="SAM" id="MobiDB-lite"/>
    </source>
</evidence>
<proteinExistence type="inferred from homology"/>
<keyword evidence="3" id="KW-0611">Plant defense</keyword>
<evidence type="ECO:0000259" key="8">
    <source>
        <dbReference type="PROSITE" id="PS01031"/>
    </source>
</evidence>
<evidence type="ECO:0000313" key="10">
    <source>
        <dbReference type="Proteomes" id="UP000631114"/>
    </source>
</evidence>
<dbReference type="PROSITE" id="PS01031">
    <property type="entry name" value="SHSP"/>
    <property type="match status" value="1"/>
</dbReference>
<comment type="caution">
    <text evidence="9">The sequence shown here is derived from an EMBL/GenBank/DDBJ whole genome shotgun (WGS) entry which is preliminary data.</text>
</comment>
<accession>A0A835H441</accession>
<protein>
    <recommendedName>
        <fullName evidence="8">SHSP domain-containing protein</fullName>
    </recommendedName>
</protein>
<evidence type="ECO:0000256" key="5">
    <source>
        <dbReference type="RuleBase" id="RU003616"/>
    </source>
</evidence>
<feature type="domain" description="SHSP" evidence="8">
    <location>
        <begin position="12"/>
        <end position="119"/>
    </location>
</feature>
<dbReference type="CDD" id="cd06464">
    <property type="entry name" value="ACD_sHsps-like"/>
    <property type="match status" value="1"/>
</dbReference>
<dbReference type="InterPro" id="IPR002068">
    <property type="entry name" value="A-crystallin/Hsp20_dom"/>
</dbReference>
<evidence type="ECO:0000256" key="4">
    <source>
        <dbReference type="PROSITE-ProRule" id="PRU00285"/>
    </source>
</evidence>
<evidence type="ECO:0000256" key="2">
    <source>
        <dbReference type="ARBA" id="ARBA00022475"/>
    </source>
</evidence>
<organism evidence="9 10">
    <name type="scientific">Coptis chinensis</name>
    <dbReference type="NCBI Taxonomy" id="261450"/>
    <lineage>
        <taxon>Eukaryota</taxon>
        <taxon>Viridiplantae</taxon>
        <taxon>Streptophyta</taxon>
        <taxon>Embryophyta</taxon>
        <taxon>Tracheophyta</taxon>
        <taxon>Spermatophyta</taxon>
        <taxon>Magnoliopsida</taxon>
        <taxon>Ranunculales</taxon>
        <taxon>Ranunculaceae</taxon>
        <taxon>Coptidoideae</taxon>
        <taxon>Coptis</taxon>
    </lineage>
</organism>
<dbReference type="InterPro" id="IPR008978">
    <property type="entry name" value="HSP20-like_chaperone"/>
</dbReference>
<dbReference type="Proteomes" id="UP000631114">
    <property type="component" value="Unassembled WGS sequence"/>
</dbReference>
<dbReference type="OrthoDB" id="1431247at2759"/>
<dbReference type="GO" id="GO:0005886">
    <property type="term" value="C:plasma membrane"/>
    <property type="evidence" value="ECO:0007669"/>
    <property type="project" value="UniProtKB-SubCell"/>
</dbReference>
<reference evidence="9 10" key="1">
    <citation type="submission" date="2020-10" db="EMBL/GenBank/DDBJ databases">
        <title>The Coptis chinensis genome and diversification of protoberbering-type alkaloids.</title>
        <authorList>
            <person name="Wang B."/>
            <person name="Shu S."/>
            <person name="Song C."/>
            <person name="Liu Y."/>
        </authorList>
    </citation>
    <scope>NUCLEOTIDE SEQUENCE [LARGE SCALE GENOMIC DNA]</scope>
    <source>
        <strain evidence="9">HL-2020</strain>
        <tissue evidence="9">Leaf</tissue>
    </source>
</reference>
<dbReference type="Gene3D" id="2.60.40.790">
    <property type="match status" value="1"/>
</dbReference>